<dbReference type="InterPro" id="IPR024021">
    <property type="entry name" value="FeFe-hyd_HydE_rSAM"/>
</dbReference>
<reference evidence="9" key="1">
    <citation type="journal article" date="2022" name="Arch. Microbiol.">
        <title>Pseudodesulfovibrio sediminis sp. nov., a mesophilic and neutrophilic sulfate-reducing bacterium isolated from sediment of a brackish lake.</title>
        <authorList>
            <person name="Takahashi A."/>
            <person name="Kojima H."/>
            <person name="Watanabe M."/>
            <person name="Fukui M."/>
        </authorList>
    </citation>
    <scope>NUCLEOTIDE SEQUENCE</scope>
    <source>
        <strain evidence="9">SF6</strain>
    </source>
</reference>
<dbReference type="CDD" id="cd01335">
    <property type="entry name" value="Radical_SAM"/>
    <property type="match status" value="1"/>
</dbReference>
<name>A0ABM7P3B7_9BACT</name>
<dbReference type="Gene3D" id="3.20.20.70">
    <property type="entry name" value="Aldolase class I"/>
    <property type="match status" value="1"/>
</dbReference>
<dbReference type="InterPro" id="IPR010722">
    <property type="entry name" value="BATS_dom"/>
</dbReference>
<dbReference type="SMART" id="SM00876">
    <property type="entry name" value="BATS"/>
    <property type="match status" value="1"/>
</dbReference>
<dbReference type="InterPro" id="IPR058240">
    <property type="entry name" value="rSAM_sf"/>
</dbReference>
<evidence type="ECO:0000256" key="7">
    <source>
        <dbReference type="ARBA" id="ARBA00034078"/>
    </source>
</evidence>
<sequence>MPKRLREVVALLRAPDASALFAEAQEVRDGVFGREVFQRGVVEFSNHCRKNCRYCGLRKGNAHLPRYSMDCQAIVQAADCAVRMGMGTVVLQSGEESALDIRRVGRIISKIKRLGDVAVTLCLGEHGEDDYRYWRDCGADRYLLKMETFHAGVHRHCRPGQTGRTRLGKVRLLQRLGYETGSGLITGLPGMTPEILANDLLALSQLSLDMIAVGPFVPHPQTPLGDSAAGSLEESLRATALLRVLNPKANIPATSALDALTPKGRELGLSVGANVVMPSVTPESVRGEYFLYPGKNDSSVPVVNTIRRLQQRLREAGYHPSSARGVSPAYCA</sequence>
<dbReference type="NCBIfam" id="TIGR03956">
    <property type="entry name" value="rSAM_HydE"/>
    <property type="match status" value="1"/>
</dbReference>
<dbReference type="Pfam" id="PF04055">
    <property type="entry name" value="Radical_SAM"/>
    <property type="match status" value="1"/>
</dbReference>
<keyword evidence="5" id="KW-0408">Iron</keyword>
<feature type="domain" description="Radical SAM core" evidence="8">
    <location>
        <begin position="34"/>
        <end position="254"/>
    </location>
</feature>
<evidence type="ECO:0000256" key="2">
    <source>
        <dbReference type="ARBA" id="ARBA00022485"/>
    </source>
</evidence>
<comment type="cofactor">
    <cofactor evidence="1">
        <name>[4Fe-4S] cluster</name>
        <dbReference type="ChEBI" id="CHEBI:49883"/>
    </cofactor>
</comment>
<keyword evidence="4" id="KW-0479">Metal-binding</keyword>
<dbReference type="InterPro" id="IPR007197">
    <property type="entry name" value="rSAM"/>
</dbReference>
<evidence type="ECO:0000256" key="4">
    <source>
        <dbReference type="ARBA" id="ARBA00022723"/>
    </source>
</evidence>
<evidence type="ECO:0000313" key="9">
    <source>
        <dbReference type="EMBL" id="BCS88149.1"/>
    </source>
</evidence>
<evidence type="ECO:0000256" key="5">
    <source>
        <dbReference type="ARBA" id="ARBA00023004"/>
    </source>
</evidence>
<dbReference type="SFLD" id="SFLDG01060">
    <property type="entry name" value="BATS_domain_containing"/>
    <property type="match status" value="1"/>
</dbReference>
<evidence type="ECO:0000259" key="8">
    <source>
        <dbReference type="PROSITE" id="PS51918"/>
    </source>
</evidence>
<organism evidence="9 10">
    <name type="scientific">Pseudodesulfovibrio sediminis</name>
    <dbReference type="NCBI Taxonomy" id="2810563"/>
    <lineage>
        <taxon>Bacteria</taxon>
        <taxon>Pseudomonadati</taxon>
        <taxon>Thermodesulfobacteriota</taxon>
        <taxon>Desulfovibrionia</taxon>
        <taxon>Desulfovibrionales</taxon>
        <taxon>Desulfovibrionaceae</taxon>
    </lineage>
</organism>
<dbReference type="RefSeq" id="WP_229595527.1">
    <property type="nucleotide sequence ID" value="NZ_AP024485.1"/>
</dbReference>
<dbReference type="SUPFAM" id="SSF102114">
    <property type="entry name" value="Radical SAM enzymes"/>
    <property type="match status" value="1"/>
</dbReference>
<keyword evidence="10" id="KW-1185">Reference proteome</keyword>
<dbReference type="InterPro" id="IPR006638">
    <property type="entry name" value="Elp3/MiaA/NifB-like_rSAM"/>
</dbReference>
<dbReference type="PIRSF" id="PIRSF004762">
    <property type="entry name" value="CHP00423"/>
    <property type="match status" value="1"/>
</dbReference>
<dbReference type="InterPro" id="IPR013785">
    <property type="entry name" value="Aldolase_TIM"/>
</dbReference>
<proteinExistence type="predicted"/>
<dbReference type="Proteomes" id="UP001053296">
    <property type="component" value="Chromosome"/>
</dbReference>
<evidence type="ECO:0000256" key="3">
    <source>
        <dbReference type="ARBA" id="ARBA00022691"/>
    </source>
</evidence>
<keyword evidence="2" id="KW-0004">4Fe-4S</keyword>
<dbReference type="EMBL" id="AP024485">
    <property type="protein sequence ID" value="BCS88149.1"/>
    <property type="molecule type" value="Genomic_DNA"/>
</dbReference>
<dbReference type="InterPro" id="IPR034422">
    <property type="entry name" value="HydE/PylB-like"/>
</dbReference>
<keyword evidence="3" id="KW-0949">S-adenosyl-L-methionine</keyword>
<protein>
    <submittedName>
        <fullName evidence="9">[FeFe] hydrogenase H-cluster radical SAM maturase HydE</fullName>
    </submittedName>
</protein>
<comment type="cofactor">
    <cofactor evidence="7">
        <name>[2Fe-2S] cluster</name>
        <dbReference type="ChEBI" id="CHEBI:190135"/>
    </cofactor>
</comment>
<gene>
    <name evidence="9" type="primary">hydE_1</name>
    <name evidence="9" type="ORF">PSDVSF_13910</name>
</gene>
<accession>A0ABM7P3B7</accession>
<keyword evidence="6" id="KW-0411">Iron-sulfur</keyword>
<dbReference type="SFLD" id="SFLDG01280">
    <property type="entry name" value="HydE/PylB-like"/>
    <property type="match status" value="1"/>
</dbReference>
<evidence type="ECO:0000313" key="10">
    <source>
        <dbReference type="Proteomes" id="UP001053296"/>
    </source>
</evidence>
<evidence type="ECO:0000256" key="1">
    <source>
        <dbReference type="ARBA" id="ARBA00001966"/>
    </source>
</evidence>
<dbReference type="SFLD" id="SFLDS00029">
    <property type="entry name" value="Radical_SAM"/>
    <property type="match status" value="1"/>
</dbReference>
<dbReference type="PANTHER" id="PTHR43726">
    <property type="entry name" value="3-METHYLORNITHINE SYNTHASE"/>
    <property type="match status" value="1"/>
</dbReference>
<dbReference type="PROSITE" id="PS51918">
    <property type="entry name" value="RADICAL_SAM"/>
    <property type="match status" value="1"/>
</dbReference>
<dbReference type="SMART" id="SM00729">
    <property type="entry name" value="Elp3"/>
    <property type="match status" value="1"/>
</dbReference>
<evidence type="ECO:0000256" key="6">
    <source>
        <dbReference type="ARBA" id="ARBA00023014"/>
    </source>
</evidence>
<dbReference type="PANTHER" id="PTHR43726:SF1">
    <property type="entry name" value="BIOTIN SYNTHASE"/>
    <property type="match status" value="1"/>
</dbReference>